<keyword evidence="1" id="KW-0732">Signal</keyword>
<feature type="chain" id="PRO_5026328007" evidence="1">
    <location>
        <begin position="17"/>
        <end position="229"/>
    </location>
</feature>
<accession>A0A6G0QD10</accession>
<protein>
    <submittedName>
        <fullName evidence="2">Uncharacterized protein</fullName>
    </submittedName>
</protein>
<sequence>MGLCLWLPAWGRGLSGRWLTGRATWRPASVASLPGSLRWRAELCVIDWPATALCARDLRVRAAFPRDLWAAAERGGACEGCASGADRHQSNAELKVRPASGRPQVQVSIAKFREILLQAETNRFGDIIVGRGASLGAVGRSERALAPSIPLKARRCSPQCRRTIACANFQRERERAPPPLVHVLGSASGRLVGHSASAVPSTCCRPAVQRARPVPLALPDWQCQWQRTS</sequence>
<dbReference type="AlphaFoldDB" id="A0A6G0QD10"/>
<evidence type="ECO:0000313" key="3">
    <source>
        <dbReference type="Proteomes" id="UP000486351"/>
    </source>
</evidence>
<proteinExistence type="predicted"/>
<dbReference type="Proteomes" id="UP000486351">
    <property type="component" value="Unassembled WGS sequence"/>
</dbReference>
<name>A0A6G0QD10_9STRA</name>
<comment type="caution">
    <text evidence="2">The sequence shown here is derived from an EMBL/GenBank/DDBJ whole genome shotgun (WGS) entry which is preliminary data.</text>
</comment>
<organism evidence="2 3">
    <name type="scientific">Phytophthora fragariae</name>
    <dbReference type="NCBI Taxonomy" id="53985"/>
    <lineage>
        <taxon>Eukaryota</taxon>
        <taxon>Sar</taxon>
        <taxon>Stramenopiles</taxon>
        <taxon>Oomycota</taxon>
        <taxon>Peronosporomycetes</taxon>
        <taxon>Peronosporales</taxon>
        <taxon>Peronosporaceae</taxon>
        <taxon>Phytophthora</taxon>
    </lineage>
</organism>
<reference evidence="2 3" key="1">
    <citation type="submission" date="2018-09" db="EMBL/GenBank/DDBJ databases">
        <title>Genomic investigation of the strawberry pathogen Phytophthora fragariae indicates pathogenicity is determined by transcriptional variation in three key races.</title>
        <authorList>
            <person name="Adams T.M."/>
            <person name="Armitage A.D."/>
            <person name="Sobczyk M.K."/>
            <person name="Bates H.J."/>
            <person name="Dunwell J.M."/>
            <person name="Nellist C.F."/>
            <person name="Harrison R.J."/>
        </authorList>
    </citation>
    <scope>NUCLEOTIDE SEQUENCE [LARGE SCALE GENOMIC DNA]</scope>
    <source>
        <strain evidence="2 3">NOV-77</strain>
    </source>
</reference>
<evidence type="ECO:0000256" key="1">
    <source>
        <dbReference type="SAM" id="SignalP"/>
    </source>
</evidence>
<feature type="signal peptide" evidence="1">
    <location>
        <begin position="1"/>
        <end position="16"/>
    </location>
</feature>
<gene>
    <name evidence="2" type="ORF">PF008_g27891</name>
</gene>
<dbReference type="EMBL" id="QXFY01003874">
    <property type="protein sequence ID" value="KAE9281424.1"/>
    <property type="molecule type" value="Genomic_DNA"/>
</dbReference>
<evidence type="ECO:0000313" key="2">
    <source>
        <dbReference type="EMBL" id="KAE9281424.1"/>
    </source>
</evidence>